<dbReference type="AlphaFoldDB" id="A0A0A9CQH9"/>
<reference evidence="2" key="1">
    <citation type="submission" date="2014-09" db="EMBL/GenBank/DDBJ databases">
        <authorList>
            <person name="Magalhaes I.L.F."/>
            <person name="Oliveira U."/>
            <person name="Santos F.R."/>
            <person name="Vidigal T.H.D.A."/>
            <person name="Brescovit A.D."/>
            <person name="Santos A.J."/>
        </authorList>
    </citation>
    <scope>NUCLEOTIDE SEQUENCE</scope>
    <source>
        <tissue evidence="2">Shoot tissue taken approximately 20 cm above the soil surface</tissue>
    </source>
</reference>
<proteinExistence type="predicted"/>
<accession>A0A0A9CQH9</accession>
<dbReference type="EMBL" id="GBRH01224138">
    <property type="protein sequence ID" value="JAD73757.1"/>
    <property type="molecule type" value="Transcribed_RNA"/>
</dbReference>
<reference evidence="2" key="2">
    <citation type="journal article" date="2015" name="Data Brief">
        <title>Shoot transcriptome of the giant reed, Arundo donax.</title>
        <authorList>
            <person name="Barrero R.A."/>
            <person name="Guerrero F.D."/>
            <person name="Moolhuijzen P."/>
            <person name="Goolsby J.A."/>
            <person name="Tidwell J."/>
            <person name="Bellgard S.E."/>
            <person name="Bellgard M.I."/>
        </authorList>
    </citation>
    <scope>NUCLEOTIDE SEQUENCE</scope>
    <source>
        <tissue evidence="2">Shoot tissue taken approximately 20 cm above the soil surface</tissue>
    </source>
</reference>
<name>A0A0A9CQH9_ARUDO</name>
<organism evidence="2">
    <name type="scientific">Arundo donax</name>
    <name type="common">Giant reed</name>
    <name type="synonym">Donax arundinaceus</name>
    <dbReference type="NCBI Taxonomy" id="35708"/>
    <lineage>
        <taxon>Eukaryota</taxon>
        <taxon>Viridiplantae</taxon>
        <taxon>Streptophyta</taxon>
        <taxon>Embryophyta</taxon>
        <taxon>Tracheophyta</taxon>
        <taxon>Spermatophyta</taxon>
        <taxon>Magnoliopsida</taxon>
        <taxon>Liliopsida</taxon>
        <taxon>Poales</taxon>
        <taxon>Poaceae</taxon>
        <taxon>PACMAD clade</taxon>
        <taxon>Arundinoideae</taxon>
        <taxon>Arundineae</taxon>
        <taxon>Arundo</taxon>
    </lineage>
</organism>
<evidence type="ECO:0000313" key="2">
    <source>
        <dbReference type="EMBL" id="JAD73757.1"/>
    </source>
</evidence>
<feature type="region of interest" description="Disordered" evidence="1">
    <location>
        <begin position="1"/>
        <end position="22"/>
    </location>
</feature>
<protein>
    <submittedName>
        <fullName evidence="2">Uncharacterized protein</fullName>
    </submittedName>
</protein>
<evidence type="ECO:0000256" key="1">
    <source>
        <dbReference type="SAM" id="MobiDB-lite"/>
    </source>
</evidence>
<sequence length="22" mass="2474">MNESIEEIQGKGCKQPNTEQLP</sequence>